<sequence>MASRGTPGHPAAPPRTLANARLPQRTSTPLRSPGRAPSRRRREKSPDVVEPSCGTTALGRTGRTDGSLPAMSGTPDGRRPLAFDVNGDWLPAPALPVDVAEAGVCGAPPAPAGRDQPVPPPAD</sequence>
<name>A0ABN3RFG2_9ACTN</name>
<proteinExistence type="predicted"/>
<dbReference type="EMBL" id="BAAARK010000003">
    <property type="protein sequence ID" value="GAA2651280.1"/>
    <property type="molecule type" value="Genomic_DNA"/>
</dbReference>
<accession>A0ABN3RFG2</accession>
<gene>
    <name evidence="2" type="ORF">GCM10009864_14210</name>
</gene>
<comment type="caution">
    <text evidence="2">The sequence shown here is derived from an EMBL/GenBank/DDBJ whole genome shotgun (WGS) entry which is preliminary data.</text>
</comment>
<feature type="region of interest" description="Disordered" evidence="1">
    <location>
        <begin position="1"/>
        <end position="84"/>
    </location>
</feature>
<evidence type="ECO:0000256" key="1">
    <source>
        <dbReference type="SAM" id="MobiDB-lite"/>
    </source>
</evidence>
<organism evidence="2 3">
    <name type="scientific">Streptomyces lunalinharesii</name>
    <dbReference type="NCBI Taxonomy" id="333384"/>
    <lineage>
        <taxon>Bacteria</taxon>
        <taxon>Bacillati</taxon>
        <taxon>Actinomycetota</taxon>
        <taxon>Actinomycetes</taxon>
        <taxon>Kitasatosporales</taxon>
        <taxon>Streptomycetaceae</taxon>
        <taxon>Streptomyces</taxon>
    </lineage>
</organism>
<dbReference type="Proteomes" id="UP001500994">
    <property type="component" value="Unassembled WGS sequence"/>
</dbReference>
<evidence type="ECO:0000313" key="3">
    <source>
        <dbReference type="Proteomes" id="UP001500994"/>
    </source>
</evidence>
<evidence type="ECO:0000313" key="2">
    <source>
        <dbReference type="EMBL" id="GAA2651280.1"/>
    </source>
</evidence>
<protein>
    <submittedName>
        <fullName evidence="2">Uncharacterized protein</fullName>
    </submittedName>
</protein>
<keyword evidence="3" id="KW-1185">Reference proteome</keyword>
<reference evidence="2 3" key="1">
    <citation type="journal article" date="2019" name="Int. J. Syst. Evol. Microbiol.">
        <title>The Global Catalogue of Microorganisms (GCM) 10K type strain sequencing project: providing services to taxonomists for standard genome sequencing and annotation.</title>
        <authorList>
            <consortium name="The Broad Institute Genomics Platform"/>
            <consortium name="The Broad Institute Genome Sequencing Center for Infectious Disease"/>
            <person name="Wu L."/>
            <person name="Ma J."/>
        </authorList>
    </citation>
    <scope>NUCLEOTIDE SEQUENCE [LARGE SCALE GENOMIC DNA]</scope>
    <source>
        <strain evidence="2 3">JCM 16374</strain>
    </source>
</reference>